<dbReference type="OrthoDB" id="252349at2"/>
<feature type="domain" description="SGNH hydrolase-type esterase" evidence="1">
    <location>
        <begin position="67"/>
        <end position="260"/>
    </location>
</feature>
<dbReference type="PANTHER" id="PTHR30383:SF27">
    <property type="entry name" value="SPORE GERMINATION LIPASE LIPC"/>
    <property type="match status" value="1"/>
</dbReference>
<accession>A0A7X3FM79</accession>
<dbReference type="PANTHER" id="PTHR30383">
    <property type="entry name" value="THIOESTERASE 1/PROTEASE 1/LYSOPHOSPHOLIPASE L1"/>
    <property type="match status" value="1"/>
</dbReference>
<dbReference type="InterPro" id="IPR013830">
    <property type="entry name" value="SGNH_hydro"/>
</dbReference>
<comment type="caution">
    <text evidence="2">The sequence shown here is derived from an EMBL/GenBank/DDBJ whole genome shotgun (WGS) entry which is preliminary data.</text>
</comment>
<dbReference type="EMBL" id="RHLK01000021">
    <property type="protein sequence ID" value="MVP02315.1"/>
    <property type="molecule type" value="Genomic_DNA"/>
</dbReference>
<keyword evidence="3" id="KW-1185">Reference proteome</keyword>
<dbReference type="AlphaFoldDB" id="A0A7X3FM79"/>
<dbReference type="Pfam" id="PF13472">
    <property type="entry name" value="Lipase_GDSL_2"/>
    <property type="match status" value="1"/>
</dbReference>
<dbReference type="InterPro" id="IPR036514">
    <property type="entry name" value="SGNH_hydro_sf"/>
</dbReference>
<dbReference type="Proteomes" id="UP000490800">
    <property type="component" value="Unassembled WGS sequence"/>
</dbReference>
<dbReference type="SUPFAM" id="SSF52266">
    <property type="entry name" value="SGNH hydrolase"/>
    <property type="match status" value="1"/>
</dbReference>
<proteinExistence type="predicted"/>
<reference evidence="2 3" key="1">
    <citation type="journal article" date="2019" name="Microorganisms">
        <title>Paenibacillus lutrae sp. nov., A Chitinolytic Species Isolated from A River Otter in Castril Natural Park, Granada, Spain.</title>
        <authorList>
            <person name="Rodriguez M."/>
            <person name="Reina J.C."/>
            <person name="Bejar V."/>
            <person name="Llamas I."/>
        </authorList>
    </citation>
    <scope>NUCLEOTIDE SEQUENCE [LARGE SCALE GENOMIC DNA]</scope>
    <source>
        <strain evidence="2 3">N10</strain>
    </source>
</reference>
<gene>
    <name evidence="2" type="ORF">EDM21_22795</name>
</gene>
<evidence type="ECO:0000259" key="1">
    <source>
        <dbReference type="Pfam" id="PF13472"/>
    </source>
</evidence>
<sequence length="270" mass="29648">MKSRTIWWTVGTTGLISTLVFAGGFGYAVKDVLFPSAVQNPIVTAPQETAAPSGSIETKEKVQLVTLGDSLTAGTGDGTGKGYVGRFREKLQTQLNKPVYVLNNLAIPGATTTALLKEWDQKKTTDALKEADLILLTIGGNDIFQGGTGIFDNATQEFNPDAAAERVEPALANLKKILADIHQANPDATVMYIGLYHPFLDLDEKKAGSLIVQKYNDAAFALTNQYPNMIFVPTYDLFERNLNKYLFTDHFHPNQDGYERIAERMAQILK</sequence>
<organism evidence="2 3">
    <name type="scientific">Paenibacillus lutrae</name>
    <dbReference type="NCBI Taxonomy" id="2078573"/>
    <lineage>
        <taxon>Bacteria</taxon>
        <taxon>Bacillati</taxon>
        <taxon>Bacillota</taxon>
        <taxon>Bacilli</taxon>
        <taxon>Bacillales</taxon>
        <taxon>Paenibacillaceae</taxon>
        <taxon>Paenibacillus</taxon>
    </lineage>
</organism>
<dbReference type="GO" id="GO:0004622">
    <property type="term" value="F:phosphatidylcholine lysophospholipase activity"/>
    <property type="evidence" value="ECO:0007669"/>
    <property type="project" value="TreeGrafter"/>
</dbReference>
<dbReference type="InterPro" id="IPR051532">
    <property type="entry name" value="Ester_Hydrolysis_Enzymes"/>
</dbReference>
<name>A0A7X3FM79_9BACL</name>
<evidence type="ECO:0000313" key="2">
    <source>
        <dbReference type="EMBL" id="MVP02315.1"/>
    </source>
</evidence>
<dbReference type="RefSeq" id="WP_157338682.1">
    <property type="nucleotide sequence ID" value="NZ_RHLK01000021.1"/>
</dbReference>
<dbReference type="Gene3D" id="3.40.50.1110">
    <property type="entry name" value="SGNH hydrolase"/>
    <property type="match status" value="1"/>
</dbReference>
<protein>
    <submittedName>
        <fullName evidence="2">Lipase</fullName>
    </submittedName>
</protein>
<evidence type="ECO:0000313" key="3">
    <source>
        <dbReference type="Proteomes" id="UP000490800"/>
    </source>
</evidence>